<keyword evidence="1" id="KW-0812">Transmembrane</keyword>
<reference evidence="2 3" key="1">
    <citation type="submission" date="2024-11" db="EMBL/GenBank/DDBJ databases">
        <title>A near-complete genome assembly of Cinchona calisaya.</title>
        <authorList>
            <person name="Lian D.C."/>
            <person name="Zhao X.W."/>
            <person name="Wei L."/>
        </authorList>
    </citation>
    <scope>NUCLEOTIDE SEQUENCE [LARGE SCALE GENOMIC DNA]</scope>
    <source>
        <tissue evidence="2">Nenye</tissue>
    </source>
</reference>
<evidence type="ECO:0000256" key="1">
    <source>
        <dbReference type="SAM" id="Phobius"/>
    </source>
</evidence>
<dbReference type="EMBL" id="JBJUIK010000004">
    <property type="protein sequence ID" value="KAL3530714.1"/>
    <property type="molecule type" value="Genomic_DNA"/>
</dbReference>
<comment type="caution">
    <text evidence="2">The sequence shown here is derived from an EMBL/GenBank/DDBJ whole genome shotgun (WGS) entry which is preliminary data.</text>
</comment>
<name>A0ABD3AG29_9GENT</name>
<protein>
    <submittedName>
        <fullName evidence="2">Uncharacterized protein</fullName>
    </submittedName>
</protein>
<evidence type="ECO:0000313" key="2">
    <source>
        <dbReference type="EMBL" id="KAL3530714.1"/>
    </source>
</evidence>
<dbReference type="Proteomes" id="UP001630127">
    <property type="component" value="Unassembled WGS sequence"/>
</dbReference>
<organism evidence="2 3">
    <name type="scientific">Cinchona calisaya</name>
    <dbReference type="NCBI Taxonomy" id="153742"/>
    <lineage>
        <taxon>Eukaryota</taxon>
        <taxon>Viridiplantae</taxon>
        <taxon>Streptophyta</taxon>
        <taxon>Embryophyta</taxon>
        <taxon>Tracheophyta</taxon>
        <taxon>Spermatophyta</taxon>
        <taxon>Magnoliopsida</taxon>
        <taxon>eudicotyledons</taxon>
        <taxon>Gunneridae</taxon>
        <taxon>Pentapetalae</taxon>
        <taxon>asterids</taxon>
        <taxon>lamiids</taxon>
        <taxon>Gentianales</taxon>
        <taxon>Rubiaceae</taxon>
        <taxon>Cinchonoideae</taxon>
        <taxon>Cinchoneae</taxon>
        <taxon>Cinchona</taxon>
    </lineage>
</organism>
<keyword evidence="3" id="KW-1185">Reference proteome</keyword>
<accession>A0ABD3AG29</accession>
<dbReference type="AlphaFoldDB" id="A0ABD3AG29"/>
<proteinExistence type="predicted"/>
<sequence length="262" mass="29154">MTSFAGDLQSMSWMAMALGGICGSLFGGFALVVVLHQGLEADLFDDFQRYLEDFIIAELRQWFISMIKELNQEEPGLGDSGGIDEESAKEWEHTLLQDSMDKELNELNKSLEQNEVLQRKPEKAAMATKKLKELLEALISNGTGSNGHVIARLCSCMSSSGLCYVERRDSTTAGPKDVKDMFASLKDSLENFSQSIDILKHQVMVTGNDPIIEGFVDCARLVHMMLTQDDVGVKDSSSNHVQYICLCMDVVFSNNVFQFWLG</sequence>
<keyword evidence="1" id="KW-0472">Membrane</keyword>
<gene>
    <name evidence="2" type="ORF">ACH5RR_010036</name>
</gene>
<evidence type="ECO:0000313" key="3">
    <source>
        <dbReference type="Proteomes" id="UP001630127"/>
    </source>
</evidence>
<feature type="transmembrane region" description="Helical" evidence="1">
    <location>
        <begin position="12"/>
        <end position="35"/>
    </location>
</feature>
<keyword evidence="1" id="KW-1133">Transmembrane helix</keyword>